<dbReference type="RefSeq" id="XP_053028563.1">
    <property type="nucleotide sequence ID" value="XM_053165020.1"/>
</dbReference>
<feature type="compositionally biased region" description="Low complexity" evidence="1">
    <location>
        <begin position="1229"/>
        <end position="1245"/>
    </location>
</feature>
<feature type="compositionally biased region" description="Polar residues" evidence="1">
    <location>
        <begin position="661"/>
        <end position="673"/>
    </location>
</feature>
<gene>
    <name evidence="2" type="ORF">PtA15_18A64</name>
</gene>
<feature type="compositionally biased region" description="Polar residues" evidence="1">
    <location>
        <begin position="951"/>
        <end position="961"/>
    </location>
</feature>
<feature type="compositionally biased region" description="Low complexity" evidence="1">
    <location>
        <begin position="1047"/>
        <end position="1058"/>
    </location>
</feature>
<keyword evidence="3" id="KW-1185">Reference proteome</keyword>
<evidence type="ECO:0000313" key="2">
    <source>
        <dbReference type="EMBL" id="WAQ93008.1"/>
    </source>
</evidence>
<organism evidence="2 3">
    <name type="scientific">Puccinia triticina</name>
    <dbReference type="NCBI Taxonomy" id="208348"/>
    <lineage>
        <taxon>Eukaryota</taxon>
        <taxon>Fungi</taxon>
        <taxon>Dikarya</taxon>
        <taxon>Basidiomycota</taxon>
        <taxon>Pucciniomycotina</taxon>
        <taxon>Pucciniomycetes</taxon>
        <taxon>Pucciniales</taxon>
        <taxon>Pucciniaceae</taxon>
        <taxon>Puccinia</taxon>
    </lineage>
</organism>
<feature type="region of interest" description="Disordered" evidence="1">
    <location>
        <begin position="1434"/>
        <end position="1453"/>
    </location>
</feature>
<feature type="compositionally biased region" description="Low complexity" evidence="1">
    <location>
        <begin position="426"/>
        <end position="439"/>
    </location>
</feature>
<feature type="compositionally biased region" description="Acidic residues" evidence="1">
    <location>
        <begin position="1299"/>
        <end position="1308"/>
    </location>
</feature>
<feature type="compositionally biased region" description="Acidic residues" evidence="1">
    <location>
        <begin position="1489"/>
        <end position="1502"/>
    </location>
</feature>
<feature type="compositionally biased region" description="Low complexity" evidence="1">
    <location>
        <begin position="330"/>
        <end position="346"/>
    </location>
</feature>
<feature type="region of interest" description="Disordered" evidence="1">
    <location>
        <begin position="1477"/>
        <end position="1519"/>
    </location>
</feature>
<dbReference type="GeneID" id="77805914"/>
<proteinExistence type="predicted"/>
<feature type="region of interest" description="Disordered" evidence="1">
    <location>
        <begin position="241"/>
        <end position="723"/>
    </location>
</feature>
<evidence type="ECO:0000313" key="3">
    <source>
        <dbReference type="Proteomes" id="UP001164743"/>
    </source>
</evidence>
<feature type="compositionally biased region" description="Basic and acidic residues" evidence="1">
    <location>
        <begin position="711"/>
        <end position="723"/>
    </location>
</feature>
<reference evidence="2" key="1">
    <citation type="submission" date="2022-10" db="EMBL/GenBank/DDBJ databases">
        <title>Puccinia triticina Genome sequencing and assembly.</title>
        <authorList>
            <person name="Li C."/>
        </authorList>
    </citation>
    <scope>NUCLEOTIDE SEQUENCE</scope>
    <source>
        <strain evidence="2">Pt15</strain>
    </source>
</reference>
<feature type="compositionally biased region" description="Low complexity" evidence="1">
    <location>
        <begin position="1309"/>
        <end position="1318"/>
    </location>
</feature>
<name>A0ABY7D5S5_9BASI</name>
<feature type="compositionally biased region" description="Polar residues" evidence="1">
    <location>
        <begin position="566"/>
        <end position="577"/>
    </location>
</feature>
<sequence>MTWVRLRGMTWMQLRQDHLPLPTTVLPSLKLLLPSRKFARLTLLISCPKLSNRLPSPKLASLTLLITRPELSDRFACPYPNISGSIASSDTAFQTSSLTCLDRNLISVFYYYLLIMKRFRNNDETETAWQDPNQLAIPALRQALTTFGICLEEGEYRSKLFQRYVKLARIESPESVERWLELDSLDAPLPAAKQLQVAKLKIILALHSVNYPAQASRGHLVKLYNALKNELNPSGSVIEVSTTLPSRSDHKKKKKSAQATHEESLPLPTPPTPTDTRFPTHVGKTRRTKSAAREDTFFQPYRSPDRPARSLVCLSSQTSIVCNSPRTSRRSLSQAAKSSSGSYSLRRSPRLRAAQEEMERASRASGPPSQSSDARDQTLISVKEESDDDDESQTPTHVTRSPLPTRSPTPGPSSSEGPHYQSTVNSASSEAGDSEASSDPRSQSVDGRLACEPGDSGRTASEAPSEPHSQSFKGHHLSEASSDPCSQSVDGRLASEAGDSERTASEAPSEPPSQSLDGRYPSETSSDPPSQSVDGHIASDAGDSERTASEAPSEPPSQSLDGRYPSETSSGPPSQSADGHIASDAGDSERTASEAPSEPPSQSLDGRYPSETSSGPPSQSVDGHIASDAGDSERTAYEAPSEPPSHDDEASESSRGPRVTASPTQQPSSSHNYSPALAAPLQAQDSQARLAFRADPSPPPTSAGTRQALKRKLEDPTEWPDHSQLSREQIEEYLDQHNVAYNSTTRIARLIGSYNLLRSSLPELSKPRGSKRPKDSQSHSRSTSRSRLPHSRPCPSSTRKNRRRVGTRSQPKENDLVPTHQRCRPPTNHLWCQLSHQKLIPLGYQSAPVPLLLQESSPLVIPVGSKPRRMALKLRLARNQEDLEHDHPSVASGAVHHLLIMKATVMSISFLFFPTPQRKGTSDMMTSLQALAVLNELALVTSRSTRKKPARQNSYTPQPSFHDSHELGQPQSDLDYQLPKLHESDSPSSASRVLCQRNQSANHSPRLVHTKRPRPCLDRFVSPPAHPHASTSENHSFIQLAHPDHFSSPPTNTYTSTSRGRKRNIIPDDKSQSESQPGDNRAPQRKRKQPHHPFSSPQRTKRQATPVSRRVPTSAEVRRRRQRKQQSEDRARRGSLQIHPSLRDNEVIMPSHHPSASGIQGWRASLPRDLSGPQESVASSGTVLPPTPDQTNSGRVTGCCAGQQLVSQLTEASGILAQCLDRVSLSQLRPSSSGEPSSSSDPRPSGSGGPRNLNGPRDLTLLARVRLHIKTLFGKCMAMNQFPPPVTEREKANWKNEDLDNEDSDDESTASSASLASDYDPRFPYPNGPGHQKASPAILSIMWRTMRRVGVVSFRPDLARSHLDADNAFLWDLAHKIFIKLVQAQEYKDIDLEYCSAAKIHDAINSHAKQIHRTYREAAWAPQRLDQRAILKRRQARTNRARGTANEATTNASAGLTSAPTLVGVVIPTPATAIIGPQAASDAPAPPEDSYDYQDLSSEDSEPSPSANLRAMVPATQEI</sequence>
<feature type="compositionally biased region" description="Polar residues" evidence="1">
    <location>
        <begin position="313"/>
        <end position="326"/>
    </location>
</feature>
<feature type="compositionally biased region" description="Basic and acidic residues" evidence="1">
    <location>
        <begin position="353"/>
        <end position="362"/>
    </location>
</feature>
<protein>
    <submittedName>
        <fullName evidence="2">Uncharacterized protein</fullName>
    </submittedName>
</protein>
<feature type="compositionally biased region" description="Polar residues" evidence="1">
    <location>
        <begin position="522"/>
        <end position="533"/>
    </location>
</feature>
<feature type="region of interest" description="Disordered" evidence="1">
    <location>
        <begin position="1227"/>
        <end position="1257"/>
    </location>
</feature>
<feature type="compositionally biased region" description="Polar residues" evidence="1">
    <location>
        <begin position="1095"/>
        <end position="1106"/>
    </location>
</feature>
<feature type="region of interest" description="Disordered" evidence="1">
    <location>
        <begin position="942"/>
        <end position="1191"/>
    </location>
</feature>
<dbReference type="EMBL" id="CP110438">
    <property type="protein sequence ID" value="WAQ93008.1"/>
    <property type="molecule type" value="Genomic_DNA"/>
</dbReference>
<feature type="compositionally biased region" description="Polar residues" evidence="1">
    <location>
        <begin position="1173"/>
        <end position="1182"/>
    </location>
</feature>
<feature type="region of interest" description="Disordered" evidence="1">
    <location>
        <begin position="761"/>
        <end position="821"/>
    </location>
</feature>
<feature type="compositionally biased region" description="Polar residues" evidence="1">
    <location>
        <begin position="479"/>
        <end position="489"/>
    </location>
</feature>
<evidence type="ECO:0000256" key="1">
    <source>
        <dbReference type="SAM" id="MobiDB-lite"/>
    </source>
</evidence>
<feature type="compositionally biased region" description="Polar residues" evidence="1">
    <location>
        <begin position="610"/>
        <end position="621"/>
    </location>
</feature>
<feature type="region of interest" description="Disordered" evidence="1">
    <location>
        <begin position="1296"/>
        <end position="1331"/>
    </location>
</feature>
<accession>A0ABY7D5S5</accession>
<dbReference type="Proteomes" id="UP001164743">
    <property type="component" value="Chromosome 18A"/>
</dbReference>
<feature type="compositionally biased region" description="Polar residues" evidence="1">
    <location>
        <begin position="986"/>
        <end position="1003"/>
    </location>
</feature>